<evidence type="ECO:0000313" key="3">
    <source>
        <dbReference type="Proteomes" id="UP000178735"/>
    </source>
</evidence>
<reference evidence="2 3" key="1">
    <citation type="journal article" date="2016" name="Nat. Commun.">
        <title>Thousands of microbial genomes shed light on interconnected biogeochemical processes in an aquifer system.</title>
        <authorList>
            <person name="Anantharaman K."/>
            <person name="Brown C.T."/>
            <person name="Hug L.A."/>
            <person name="Sharon I."/>
            <person name="Castelle C.J."/>
            <person name="Probst A.J."/>
            <person name="Thomas B.C."/>
            <person name="Singh A."/>
            <person name="Wilkins M.J."/>
            <person name="Karaoz U."/>
            <person name="Brodie E.L."/>
            <person name="Williams K.H."/>
            <person name="Hubbard S.S."/>
            <person name="Banfield J.F."/>
        </authorList>
    </citation>
    <scope>NUCLEOTIDE SEQUENCE [LARGE SCALE GENOMIC DNA]</scope>
</reference>
<dbReference type="EMBL" id="MGFH01000157">
    <property type="protein sequence ID" value="OGM03705.1"/>
    <property type="molecule type" value="Genomic_DNA"/>
</dbReference>
<feature type="domain" description="HD/PDEase" evidence="1">
    <location>
        <begin position="52"/>
        <end position="189"/>
    </location>
</feature>
<gene>
    <name evidence="2" type="ORF">A2008_08610</name>
</gene>
<keyword evidence="2" id="KW-0378">Hydrolase</keyword>
<organism evidence="2 3">
    <name type="scientific">Candidatus Wallbacteria bacterium GWC2_49_35</name>
    <dbReference type="NCBI Taxonomy" id="1817813"/>
    <lineage>
        <taxon>Bacteria</taxon>
        <taxon>Candidatus Walliibacteriota</taxon>
    </lineage>
</organism>
<dbReference type="AlphaFoldDB" id="A0A1F7WNW1"/>
<accession>A0A1F7WNW1</accession>
<dbReference type="PANTHER" id="PTHR40517:SF1">
    <property type="entry name" value="METAL-DEPENDENT PHOSPHOHYDROLASE, HD SUPERFAMILY-RELATED"/>
    <property type="match status" value="1"/>
</dbReference>
<dbReference type="Proteomes" id="UP000178735">
    <property type="component" value="Unassembled WGS sequence"/>
</dbReference>
<dbReference type="InterPro" id="IPR003607">
    <property type="entry name" value="HD/PDEase_dom"/>
</dbReference>
<proteinExistence type="predicted"/>
<evidence type="ECO:0000259" key="1">
    <source>
        <dbReference type="SMART" id="SM00471"/>
    </source>
</evidence>
<comment type="caution">
    <text evidence="2">The sequence shown here is derived from an EMBL/GenBank/DDBJ whole genome shotgun (WGS) entry which is preliminary data.</text>
</comment>
<dbReference type="GO" id="GO:0016787">
    <property type="term" value="F:hydrolase activity"/>
    <property type="evidence" value="ECO:0007669"/>
    <property type="project" value="UniProtKB-KW"/>
</dbReference>
<dbReference type="InterPro" id="IPR039967">
    <property type="entry name" value="MJ1020-like"/>
</dbReference>
<evidence type="ECO:0000313" key="2">
    <source>
        <dbReference type="EMBL" id="OGM03705.1"/>
    </source>
</evidence>
<dbReference type="Gene3D" id="1.10.3210.10">
    <property type="entry name" value="Hypothetical protein af1432"/>
    <property type="match status" value="1"/>
</dbReference>
<dbReference type="SMART" id="SM00471">
    <property type="entry name" value="HDc"/>
    <property type="match status" value="1"/>
</dbReference>
<protein>
    <submittedName>
        <fullName evidence="2">Phosphohydrolase</fullName>
    </submittedName>
</protein>
<dbReference type="SUPFAM" id="SSF109604">
    <property type="entry name" value="HD-domain/PDEase-like"/>
    <property type="match status" value="1"/>
</dbReference>
<sequence length="267" mass="29429">MMKSAKEVSLDAKILGMVSGRVHKAAEIIVADDELQQLQDYANAVSIKRLEFNDHGPVHMRKVAINALKMLSLLKDAGIILNVEKDAGGDFEDSMIVVLIAGFIHDIGMSIGRENHEQMGALLAGNILDRILGQIYPDDMRKKVVAKAMITECVVGHMATQKVYSLEAGVILVADGCDMEKGRARIPMMLHPDAKVGDIHKYSSAAVETVKISRGESRPVRITVEMKESVGFFQIEEVLFRKINSSSIKPYIELYAGVIGQEMKCYL</sequence>
<name>A0A1F7WNW1_9BACT</name>
<dbReference type="STRING" id="1817813.A2008_08610"/>
<dbReference type="PANTHER" id="PTHR40517">
    <property type="entry name" value="METAL-DEPENDENT PHOSPHOHYDROLASE, HD SUPERFAMILY-RELATED"/>
    <property type="match status" value="1"/>
</dbReference>